<dbReference type="InterPro" id="IPR053169">
    <property type="entry name" value="MUG_Protein"/>
</dbReference>
<dbReference type="GO" id="GO:0005975">
    <property type="term" value="P:carbohydrate metabolic process"/>
    <property type="evidence" value="ECO:0007669"/>
    <property type="project" value="InterPro"/>
</dbReference>
<dbReference type="Pfam" id="PF03663">
    <property type="entry name" value="Glyco_hydro_76"/>
    <property type="match status" value="1"/>
</dbReference>
<organism evidence="1 2">
    <name type="scientific">Arachnia propionica</name>
    <dbReference type="NCBI Taxonomy" id="1750"/>
    <lineage>
        <taxon>Bacteria</taxon>
        <taxon>Bacillati</taxon>
        <taxon>Actinomycetota</taxon>
        <taxon>Actinomycetes</taxon>
        <taxon>Propionibacteriales</taxon>
        <taxon>Propionibacteriaceae</taxon>
        <taxon>Arachnia</taxon>
    </lineage>
</organism>
<dbReference type="AlphaFoldDB" id="A0A3S5ESU8"/>
<protein>
    <submittedName>
        <fullName evidence="1">Predicted glycosyl hydrolase</fullName>
    </submittedName>
</protein>
<keyword evidence="1" id="KW-0378">Hydrolase</keyword>
<dbReference type="GO" id="GO:0016787">
    <property type="term" value="F:hydrolase activity"/>
    <property type="evidence" value="ECO:0007669"/>
    <property type="project" value="UniProtKB-KW"/>
</dbReference>
<evidence type="ECO:0000313" key="2">
    <source>
        <dbReference type="Proteomes" id="UP000273044"/>
    </source>
</evidence>
<dbReference type="PANTHER" id="PTHR47791:SF3">
    <property type="entry name" value="MEIOTICALLY UP-REGULATED GENE 191 PROTEIN"/>
    <property type="match status" value="1"/>
</dbReference>
<gene>
    <name evidence="1" type="ORF">NCTC12967_02517</name>
</gene>
<proteinExistence type="predicted"/>
<reference evidence="1 2" key="1">
    <citation type="submission" date="2018-12" db="EMBL/GenBank/DDBJ databases">
        <authorList>
            <consortium name="Pathogen Informatics"/>
        </authorList>
    </citation>
    <scope>NUCLEOTIDE SEQUENCE [LARGE SCALE GENOMIC DNA]</scope>
    <source>
        <strain evidence="1 2">NCTC12967</strain>
    </source>
</reference>
<keyword evidence="2" id="KW-1185">Reference proteome</keyword>
<dbReference type="EMBL" id="LR134406">
    <property type="protein sequence ID" value="VEH71199.1"/>
    <property type="molecule type" value="Genomic_DNA"/>
</dbReference>
<dbReference type="RefSeq" id="WP_061788132.1">
    <property type="nucleotide sequence ID" value="NZ_CP072386.1"/>
</dbReference>
<dbReference type="PANTHER" id="PTHR47791">
    <property type="entry name" value="MEIOTICALLY UP-REGULATED GENE 191 PROTEIN"/>
    <property type="match status" value="1"/>
</dbReference>
<sequence>MQIGSPAERAALAEHAVRIRSIRRLWAIPGTRLGVVSHPARPPHRLLLGWQYWWQAHLFDCIVDAQLRDPGPERAGLAQRVVRASLIRNGFRRTNSYYDDMAWWGLALQRGNDVFGTSVSVAPIIRACRGAIRAEGVVPWRIGDDFLNAPANGPVAIMLARAGYRDEAARITDWIARNLMLGSGLVADGVVVSQEGSRLDATVYTYCQGVVLGAELEVMGAESPRRIADLVSAIWRHLTDPDGVIAGQGGGDGGLFAGILARYLTLVANRFEDSDDTRQLAAHMVRSSAEAAWRNAVRNADGLPSFGPEWNQPAQTPGRSHWVTERDLSVQLSGWMLMEAAAALPA</sequence>
<name>A0A3S5ESU8_9ACTN</name>
<dbReference type="Proteomes" id="UP000273044">
    <property type="component" value="Chromosome"/>
</dbReference>
<dbReference type="InterPro" id="IPR005198">
    <property type="entry name" value="Glyco_hydro_76"/>
</dbReference>
<evidence type="ECO:0000313" key="1">
    <source>
        <dbReference type="EMBL" id="VEH71199.1"/>
    </source>
</evidence>
<dbReference type="SUPFAM" id="SSF48208">
    <property type="entry name" value="Six-hairpin glycosidases"/>
    <property type="match status" value="1"/>
</dbReference>
<dbReference type="InterPro" id="IPR008928">
    <property type="entry name" value="6-hairpin_glycosidase_sf"/>
</dbReference>
<accession>A0A3S5ESU8</accession>
<dbReference type="Gene3D" id="1.50.10.20">
    <property type="match status" value="1"/>
</dbReference>
<dbReference type="GeneID" id="64407947"/>